<evidence type="ECO:0000259" key="8">
    <source>
        <dbReference type="Pfam" id="PF08704"/>
    </source>
</evidence>
<evidence type="ECO:0000256" key="6">
    <source>
        <dbReference type="ARBA" id="ARBA00022694"/>
    </source>
</evidence>
<feature type="domain" description="tRNA (adenine(58)-N(1))-methyltransferase catalytic subunit TRM61 C-terminal" evidence="8">
    <location>
        <begin position="41"/>
        <end position="123"/>
    </location>
</feature>
<dbReference type="SUPFAM" id="SSF53335">
    <property type="entry name" value="S-adenosyl-L-methionine-dependent methyltransferases"/>
    <property type="match status" value="1"/>
</dbReference>
<reference evidence="9" key="2">
    <citation type="submission" date="2013-10" db="EMBL/GenBank/DDBJ databases">
        <authorList>
            <person name="Aslett M."/>
        </authorList>
    </citation>
    <scope>NUCLEOTIDE SEQUENCE [LARGE SCALE GENOMIC DNA]</scope>
    <source>
        <strain evidence="9">Houghton</strain>
    </source>
</reference>
<keyword evidence="6" id="KW-0819">tRNA processing</keyword>
<comment type="subcellular location">
    <subcellularLocation>
        <location evidence="1">Nucleus</location>
    </subcellularLocation>
</comment>
<dbReference type="GO" id="GO:0030488">
    <property type="term" value="P:tRNA methylation"/>
    <property type="evidence" value="ECO:0007669"/>
    <property type="project" value="InterPro"/>
</dbReference>
<dbReference type="InterPro" id="IPR029063">
    <property type="entry name" value="SAM-dependent_MTases_sf"/>
</dbReference>
<dbReference type="GeneID" id="25377487"/>
<keyword evidence="4 9" id="KW-0808">Transferase</keyword>
<keyword evidence="5" id="KW-0949">S-adenosyl-L-methionine</keyword>
<keyword evidence="3 9" id="KW-0489">Methyltransferase</keyword>
<dbReference type="VEuPathDB" id="ToxoDB:EMH_0026180"/>
<dbReference type="GO" id="GO:0005634">
    <property type="term" value="C:nucleus"/>
    <property type="evidence" value="ECO:0007669"/>
    <property type="project" value="UniProtKB-SubCell"/>
</dbReference>
<evidence type="ECO:0000256" key="5">
    <source>
        <dbReference type="ARBA" id="ARBA00022691"/>
    </source>
</evidence>
<evidence type="ECO:0000256" key="2">
    <source>
        <dbReference type="ARBA" id="ARBA00012796"/>
    </source>
</evidence>
<dbReference type="PANTHER" id="PTHR12133">
    <property type="entry name" value="TRNA (ADENINE(58)-N(1))-METHYLTRANSFERASE"/>
    <property type="match status" value="1"/>
</dbReference>
<keyword evidence="10" id="KW-1185">Reference proteome</keyword>
<organism evidence="9 10">
    <name type="scientific">Eimeria mitis</name>
    <dbReference type="NCBI Taxonomy" id="44415"/>
    <lineage>
        <taxon>Eukaryota</taxon>
        <taxon>Sar</taxon>
        <taxon>Alveolata</taxon>
        <taxon>Apicomplexa</taxon>
        <taxon>Conoidasida</taxon>
        <taxon>Coccidia</taxon>
        <taxon>Eucoccidiorida</taxon>
        <taxon>Eimeriorina</taxon>
        <taxon>Eimeriidae</taxon>
        <taxon>Eimeria</taxon>
    </lineage>
</organism>
<dbReference type="EC" id="2.1.1.220" evidence="2"/>
<evidence type="ECO:0000256" key="3">
    <source>
        <dbReference type="ARBA" id="ARBA00022603"/>
    </source>
</evidence>
<evidence type="ECO:0000256" key="7">
    <source>
        <dbReference type="ARBA" id="ARBA00023242"/>
    </source>
</evidence>
<dbReference type="Gene3D" id="3.10.330.20">
    <property type="match status" value="1"/>
</dbReference>
<dbReference type="GO" id="GO:0031515">
    <property type="term" value="C:tRNA (m1A) methyltransferase complex"/>
    <property type="evidence" value="ECO:0007669"/>
    <property type="project" value="InterPro"/>
</dbReference>
<evidence type="ECO:0000313" key="9">
    <source>
        <dbReference type="EMBL" id="CDJ35461.1"/>
    </source>
</evidence>
<dbReference type="RefSeq" id="XP_013358039.1">
    <property type="nucleotide sequence ID" value="XM_013502585.1"/>
</dbReference>
<evidence type="ECO:0000256" key="1">
    <source>
        <dbReference type="ARBA" id="ARBA00004123"/>
    </source>
</evidence>
<gene>
    <name evidence="9" type="ORF">EMH_0026180</name>
</gene>
<dbReference type="GO" id="GO:0160107">
    <property type="term" value="F:tRNA (adenine(58)-N1)-methyltransferase activity"/>
    <property type="evidence" value="ECO:0007669"/>
    <property type="project" value="UniProtKB-EC"/>
</dbReference>
<dbReference type="EMBL" id="HG688514">
    <property type="protein sequence ID" value="CDJ35461.1"/>
    <property type="molecule type" value="Genomic_DNA"/>
</dbReference>
<keyword evidence="7" id="KW-0539">Nucleus</keyword>
<proteinExistence type="predicted"/>
<protein>
    <recommendedName>
        <fullName evidence="2">tRNA (adenine(58)-N(1))-methyltransferase</fullName>
        <ecNumber evidence="2">2.1.1.220</ecNumber>
    </recommendedName>
</protein>
<name>U6KFA9_9EIME</name>
<reference evidence="9" key="1">
    <citation type="submission" date="2013-10" db="EMBL/GenBank/DDBJ databases">
        <title>Genomic analysis of the causative agents of coccidiosis in chickens.</title>
        <authorList>
            <person name="Reid A.J."/>
            <person name="Blake D."/>
            <person name="Billington K."/>
            <person name="Browne H."/>
            <person name="Dunn M."/>
            <person name="Hung S."/>
            <person name="Kawahara F."/>
            <person name="Miranda-Saavedra D."/>
            <person name="Mourier T."/>
            <person name="Nagra H."/>
            <person name="Otto T.D."/>
            <person name="Rawlings N."/>
            <person name="Sanchez A."/>
            <person name="Sanders M."/>
            <person name="Subramaniam C."/>
            <person name="Tay Y."/>
            <person name="Dear P."/>
            <person name="Doerig C."/>
            <person name="Gruber A."/>
            <person name="Parkinson J."/>
            <person name="Shirley M."/>
            <person name="Wan K.L."/>
            <person name="Berriman M."/>
            <person name="Tomley F."/>
            <person name="Pain A."/>
        </authorList>
    </citation>
    <scope>NUCLEOTIDE SEQUENCE [LARGE SCALE GENOMIC DNA]</scope>
    <source>
        <strain evidence="9">Houghton</strain>
    </source>
</reference>
<dbReference type="PANTHER" id="PTHR12133:SF2">
    <property type="entry name" value="TRNA (ADENINE(58)-N(1))-METHYLTRANSFERASE CATALYTIC SUBUNIT TRMT61A"/>
    <property type="match status" value="1"/>
</dbReference>
<dbReference type="InterPro" id="IPR014816">
    <property type="entry name" value="tRNA_MeTrfase_Gcd14"/>
</dbReference>
<dbReference type="InterPro" id="IPR049470">
    <property type="entry name" value="TRM61_C"/>
</dbReference>
<dbReference type="Pfam" id="PF08704">
    <property type="entry name" value="GCD14"/>
    <property type="match status" value="1"/>
</dbReference>
<dbReference type="Proteomes" id="UP000030744">
    <property type="component" value="Unassembled WGS sequence"/>
</dbReference>
<evidence type="ECO:0000256" key="4">
    <source>
        <dbReference type="ARBA" id="ARBA00022679"/>
    </source>
</evidence>
<evidence type="ECO:0000313" key="10">
    <source>
        <dbReference type="Proteomes" id="UP000030744"/>
    </source>
</evidence>
<dbReference type="AlphaFoldDB" id="U6KFA9"/>
<dbReference type="OrthoDB" id="1925287at2759"/>
<dbReference type="PROSITE" id="PS51620">
    <property type="entry name" value="SAM_TRM61"/>
    <property type="match status" value="1"/>
</dbReference>
<accession>U6KFA9</accession>
<sequence length="178" mass="20542">MIVSCLLKRAGVCRTRLGNFDHEDIMKTRIGHKVYERRQGKWLVVLRPTPDLHTLALRHRTQIIYHADISLILSLLDVRPGKTIVEAGTGSGSLSYSLAMALQSEGRLFTYEFHEQRWQEARPSTEMYARMDSANSECMQQQPRHSAQRKILQRETTRGICRSRIPRTAYFLTCLPRG</sequence>
<dbReference type="Gene3D" id="3.40.50.150">
    <property type="entry name" value="Vaccinia Virus protein VP39"/>
    <property type="match status" value="1"/>
</dbReference>